<comment type="caution">
    <text evidence="2">The sequence shown here is derived from an EMBL/GenBank/DDBJ whole genome shotgun (WGS) entry which is preliminary data.</text>
</comment>
<reference evidence="2" key="1">
    <citation type="submission" date="2018-08" db="EMBL/GenBank/DDBJ databases">
        <title>Identification of Burkholderia cepacia strains that express a Burkholderia pseudomallei-like capsular polysaccharide.</title>
        <authorList>
            <person name="Burtnick M.N."/>
            <person name="Vongsouvath M."/>
            <person name="Newton P."/>
            <person name="Wuthiekanun V."/>
            <person name="Limmathurotsakul D."/>
            <person name="Brett P.J."/>
            <person name="Chantratita N."/>
            <person name="Dance D.A."/>
        </authorList>
    </citation>
    <scope>NUCLEOTIDE SEQUENCE</scope>
    <source>
        <strain evidence="2">SBXCC001</strain>
    </source>
</reference>
<proteinExistence type="predicted"/>
<protein>
    <submittedName>
        <fullName evidence="2">Uncharacterized protein</fullName>
    </submittedName>
</protein>
<feature type="compositionally biased region" description="Basic and acidic residues" evidence="1">
    <location>
        <begin position="17"/>
        <end position="30"/>
    </location>
</feature>
<dbReference type="AlphaFoldDB" id="A0AAW9CQA2"/>
<evidence type="ECO:0000313" key="3">
    <source>
        <dbReference type="Proteomes" id="UP001272137"/>
    </source>
</evidence>
<name>A0AAW9CQA2_BURTH</name>
<feature type="region of interest" description="Disordered" evidence="1">
    <location>
        <begin position="16"/>
        <end position="70"/>
    </location>
</feature>
<accession>A0AAW9CQA2</accession>
<dbReference type="EMBL" id="QXCT01000001">
    <property type="protein sequence ID" value="MDW9250804.1"/>
    <property type="molecule type" value="Genomic_DNA"/>
</dbReference>
<evidence type="ECO:0000256" key="1">
    <source>
        <dbReference type="SAM" id="MobiDB-lite"/>
    </source>
</evidence>
<dbReference type="Proteomes" id="UP001272137">
    <property type="component" value="Unassembled WGS sequence"/>
</dbReference>
<organism evidence="2 3">
    <name type="scientific">Burkholderia thailandensis</name>
    <dbReference type="NCBI Taxonomy" id="57975"/>
    <lineage>
        <taxon>Bacteria</taxon>
        <taxon>Pseudomonadati</taxon>
        <taxon>Pseudomonadota</taxon>
        <taxon>Betaproteobacteria</taxon>
        <taxon>Burkholderiales</taxon>
        <taxon>Burkholderiaceae</taxon>
        <taxon>Burkholderia</taxon>
        <taxon>pseudomallei group</taxon>
    </lineage>
</organism>
<evidence type="ECO:0000313" key="2">
    <source>
        <dbReference type="EMBL" id="MDW9250804.1"/>
    </source>
</evidence>
<feature type="compositionally biased region" description="Low complexity" evidence="1">
    <location>
        <begin position="60"/>
        <end position="70"/>
    </location>
</feature>
<gene>
    <name evidence="2" type="ORF">C7S16_5468</name>
</gene>
<sequence>MWVGEMGEAGVGRCVGRHADRMREPPDVRSQRRRRGARLRDVEPRTGIASRRARGRARVASRLAGRSAAT</sequence>